<dbReference type="OrthoDB" id="1877767at2759"/>
<name>A0A068TQH1_COFCA</name>
<dbReference type="AlphaFoldDB" id="A0A068TQH1"/>
<protein>
    <recommendedName>
        <fullName evidence="1">Transcription factor TFIIIC triple barrel domain-containing protein</fullName>
    </recommendedName>
</protein>
<organism evidence="2 3">
    <name type="scientific">Coffea canephora</name>
    <name type="common">Robusta coffee</name>
    <dbReference type="NCBI Taxonomy" id="49390"/>
    <lineage>
        <taxon>Eukaryota</taxon>
        <taxon>Viridiplantae</taxon>
        <taxon>Streptophyta</taxon>
        <taxon>Embryophyta</taxon>
        <taxon>Tracheophyta</taxon>
        <taxon>Spermatophyta</taxon>
        <taxon>Magnoliopsida</taxon>
        <taxon>eudicotyledons</taxon>
        <taxon>Gunneridae</taxon>
        <taxon>Pentapetalae</taxon>
        <taxon>asterids</taxon>
        <taxon>lamiids</taxon>
        <taxon>Gentianales</taxon>
        <taxon>Rubiaceae</taxon>
        <taxon>Ixoroideae</taxon>
        <taxon>Gardenieae complex</taxon>
        <taxon>Bertiereae - Coffeeae clade</taxon>
        <taxon>Coffeeae</taxon>
        <taxon>Coffea</taxon>
    </lineage>
</organism>
<dbReference type="Pfam" id="PF10419">
    <property type="entry name" value="TFIIIC_sub6"/>
    <property type="match status" value="1"/>
</dbReference>
<reference evidence="3" key="1">
    <citation type="journal article" date="2014" name="Science">
        <title>The coffee genome provides insight into the convergent evolution of caffeine biosynthesis.</title>
        <authorList>
            <person name="Denoeud F."/>
            <person name="Carretero-Paulet L."/>
            <person name="Dereeper A."/>
            <person name="Droc G."/>
            <person name="Guyot R."/>
            <person name="Pietrella M."/>
            <person name="Zheng C."/>
            <person name="Alberti A."/>
            <person name="Anthony F."/>
            <person name="Aprea G."/>
            <person name="Aury J.M."/>
            <person name="Bento P."/>
            <person name="Bernard M."/>
            <person name="Bocs S."/>
            <person name="Campa C."/>
            <person name="Cenci A."/>
            <person name="Combes M.C."/>
            <person name="Crouzillat D."/>
            <person name="Da Silva C."/>
            <person name="Daddiego L."/>
            <person name="De Bellis F."/>
            <person name="Dussert S."/>
            <person name="Garsmeur O."/>
            <person name="Gayraud T."/>
            <person name="Guignon V."/>
            <person name="Jahn K."/>
            <person name="Jamilloux V."/>
            <person name="Joet T."/>
            <person name="Labadie K."/>
            <person name="Lan T."/>
            <person name="Leclercq J."/>
            <person name="Lepelley M."/>
            <person name="Leroy T."/>
            <person name="Li L.T."/>
            <person name="Librado P."/>
            <person name="Lopez L."/>
            <person name="Munoz A."/>
            <person name="Noel B."/>
            <person name="Pallavicini A."/>
            <person name="Perrotta G."/>
            <person name="Poncet V."/>
            <person name="Pot D."/>
            <person name="Priyono X."/>
            <person name="Rigoreau M."/>
            <person name="Rouard M."/>
            <person name="Rozas J."/>
            <person name="Tranchant-Dubreuil C."/>
            <person name="VanBuren R."/>
            <person name="Zhang Q."/>
            <person name="Andrade A.C."/>
            <person name="Argout X."/>
            <person name="Bertrand B."/>
            <person name="de Kochko A."/>
            <person name="Graziosi G."/>
            <person name="Henry R.J."/>
            <person name="Jayarama X."/>
            <person name="Ming R."/>
            <person name="Nagai C."/>
            <person name="Rounsley S."/>
            <person name="Sankoff D."/>
            <person name="Giuliano G."/>
            <person name="Albert V.A."/>
            <person name="Wincker P."/>
            <person name="Lashermes P."/>
        </authorList>
    </citation>
    <scope>NUCLEOTIDE SEQUENCE [LARGE SCALE GENOMIC DNA]</scope>
    <source>
        <strain evidence="3">cv. DH200-94</strain>
    </source>
</reference>
<dbReference type="Gene3D" id="2.60.40.4370">
    <property type="match status" value="1"/>
</dbReference>
<dbReference type="EMBL" id="HG739086">
    <property type="protein sequence ID" value="CDO98252.1"/>
    <property type="molecule type" value="Genomic_DNA"/>
</dbReference>
<dbReference type="GO" id="GO:0000127">
    <property type="term" value="C:transcription factor TFIIIC complex"/>
    <property type="evidence" value="ECO:0007669"/>
    <property type="project" value="TreeGrafter"/>
</dbReference>
<proteinExistence type="predicted"/>
<feature type="domain" description="Transcription factor TFIIIC triple barrel" evidence="1">
    <location>
        <begin position="118"/>
        <end position="228"/>
    </location>
</feature>
<evidence type="ECO:0000313" key="3">
    <source>
        <dbReference type="Proteomes" id="UP000295252"/>
    </source>
</evidence>
<dbReference type="PANTHER" id="PTHR21860">
    <property type="entry name" value="TRANSCRIPTION INITIATION FACTOR IIIC TFIIIC , POLYPEPTIDE 6-RELATED"/>
    <property type="match status" value="1"/>
</dbReference>
<dbReference type="InterPro" id="IPR042771">
    <property type="entry name" value="GTF3C6-like"/>
</dbReference>
<gene>
    <name evidence="2" type="ORF">GSCOC_T00022283001</name>
</gene>
<sequence>MFILTKQKKKSYLIKIFETAFFSIVSRPKKPHPHQRPSQPLFYPIPRGARVGDGTIPGSSHPITRLFPSLLFSLPSSVRGFGFWGFGFGSFINLKIKLMMEGNNIRWHQDDKREEEVEEEEYVLINLDAVTDLVNIPPNAPYVLSGLDTLNPTLIIDEKFRLIGEYEETIGTCLVFSECDAAPELHQETGPSEANLFTGRCIVDNKRAPTKQVKPITQLHKILKFRLAQEADIGDSTAKQTNIVNNENSNLNV</sequence>
<accession>A0A068TQH1</accession>
<dbReference type="STRING" id="49390.A0A068TQH1"/>
<dbReference type="GO" id="GO:0006383">
    <property type="term" value="P:transcription by RNA polymerase III"/>
    <property type="evidence" value="ECO:0007669"/>
    <property type="project" value="InterPro"/>
</dbReference>
<evidence type="ECO:0000313" key="2">
    <source>
        <dbReference type="EMBL" id="CDO98252.1"/>
    </source>
</evidence>
<dbReference type="Proteomes" id="UP000295252">
    <property type="component" value="Chromosome VI"/>
</dbReference>
<dbReference type="InterPro" id="IPR019481">
    <property type="entry name" value="TFIIIC_triple_barrel"/>
</dbReference>
<keyword evidence="3" id="KW-1185">Reference proteome</keyword>
<dbReference type="Gramene" id="CDO98252">
    <property type="protein sequence ID" value="CDO98252"/>
    <property type="gene ID" value="GSCOC_T00022283001"/>
</dbReference>
<dbReference type="PANTHER" id="PTHR21860:SF2">
    <property type="entry name" value="GENERAL TRANSCRIPTION FACTOR 3C POLYPEPTIDE 6"/>
    <property type="match status" value="1"/>
</dbReference>
<evidence type="ECO:0000259" key="1">
    <source>
        <dbReference type="Pfam" id="PF10419"/>
    </source>
</evidence>
<dbReference type="InParanoid" id="A0A068TQH1"/>
<dbReference type="FunFam" id="2.60.40.4370:FF:000002">
    <property type="entry name" value="Transcription factor TFIIIC, tau55-related protein"/>
    <property type="match status" value="1"/>
</dbReference>